<dbReference type="FunFam" id="3.40.50.1400:FF:000002">
    <property type="entry name" value="Ferrochelatase"/>
    <property type="match status" value="1"/>
</dbReference>
<keyword evidence="2 9" id="KW-0963">Cytoplasm</keyword>
<comment type="function">
    <text evidence="9 10">Catalyzes the ferrous insertion into protoporphyrin IX.</text>
</comment>
<gene>
    <name evidence="9" type="primary">hemH</name>
    <name evidence="11" type="ORF">JV46_10090</name>
</gene>
<dbReference type="EC" id="4.98.1.1" evidence="9 10"/>
<feature type="binding site" evidence="9">
    <location>
        <position position="288"/>
    </location>
    <ligand>
        <name>Fe(2+)</name>
        <dbReference type="ChEBI" id="CHEBI:29033"/>
    </ligand>
</feature>
<evidence type="ECO:0000256" key="4">
    <source>
        <dbReference type="ARBA" id="ARBA00023004"/>
    </source>
</evidence>
<dbReference type="Pfam" id="PF00762">
    <property type="entry name" value="Ferrochelatase"/>
    <property type="match status" value="1"/>
</dbReference>
<dbReference type="GO" id="GO:0006783">
    <property type="term" value="P:heme biosynthetic process"/>
    <property type="evidence" value="ECO:0007669"/>
    <property type="project" value="UniProtKB-UniRule"/>
</dbReference>
<evidence type="ECO:0000256" key="7">
    <source>
        <dbReference type="ARBA" id="ARBA00023244"/>
    </source>
</evidence>
<dbReference type="CDD" id="cd03411">
    <property type="entry name" value="Ferrochelatase_N"/>
    <property type="match status" value="1"/>
</dbReference>
<dbReference type="HAMAP" id="MF_00323">
    <property type="entry name" value="Ferrochelatase"/>
    <property type="match status" value="1"/>
</dbReference>
<dbReference type="Proteomes" id="UP000030856">
    <property type="component" value="Unassembled WGS sequence"/>
</dbReference>
<dbReference type="RefSeq" id="WP_080748998.1">
    <property type="nucleotide sequence ID" value="NZ_JRAA01000002.1"/>
</dbReference>
<evidence type="ECO:0000256" key="6">
    <source>
        <dbReference type="ARBA" id="ARBA00023239"/>
    </source>
</evidence>
<keyword evidence="6 9" id="KW-0456">Lyase</keyword>
<keyword evidence="3 9" id="KW-0479">Metal-binding</keyword>
<dbReference type="NCBIfam" id="TIGR00109">
    <property type="entry name" value="hemH"/>
    <property type="match status" value="1"/>
</dbReference>
<dbReference type="STRING" id="2340.JV46_10090"/>
<evidence type="ECO:0000256" key="1">
    <source>
        <dbReference type="ARBA" id="ARBA00007718"/>
    </source>
</evidence>
<accession>A0A0B0H4Q9</accession>
<comment type="caution">
    <text evidence="11">The sequence shown here is derived from an EMBL/GenBank/DDBJ whole genome shotgun (WGS) entry which is preliminary data.</text>
</comment>
<evidence type="ECO:0000256" key="5">
    <source>
        <dbReference type="ARBA" id="ARBA00023133"/>
    </source>
</evidence>
<dbReference type="eggNOG" id="COG0276">
    <property type="taxonomic scope" value="Bacteria"/>
</dbReference>
<dbReference type="AlphaFoldDB" id="A0A0B0H4Q9"/>
<dbReference type="CDD" id="cd00419">
    <property type="entry name" value="Ferrochelatase_C"/>
    <property type="match status" value="1"/>
</dbReference>
<keyword evidence="5 9" id="KW-0350">Heme biosynthesis</keyword>
<dbReference type="InterPro" id="IPR001015">
    <property type="entry name" value="Ferrochelatase"/>
</dbReference>
<sequence length="337" mass="38278">MYDKAPFPDNQPVRTGILLVNLGTPDSASVSDVRRYLDEFLSDPRVVEVPRLPWFLILHLVILRIRPGRSTKAYQSVWSDEGSPLLAISRRQADKLQQQLDPEKSSTVVALGMRYGNPSIADALDELKKQNARRILVLPLYPQYSASTVASVFDAVTDELQTWRWIPECRFINNYPEHPDYIEALAESVRQHREQHGSADKLLLSFHGIPQEYVDKGDPYADECRQTAEKLAQALNLDNSDWLQTFQSRVGNKPWLQPYTDATMKSLAAEGVKSVQVICPGFSVDCLETIEEIDDENRHYFLDNGGERFEYIPALNDSDDHIAMMSSLIAQHTNGWD</sequence>
<dbReference type="PANTHER" id="PTHR11108:SF1">
    <property type="entry name" value="FERROCHELATASE, MITOCHONDRIAL"/>
    <property type="match status" value="1"/>
</dbReference>
<dbReference type="GO" id="GO:0005737">
    <property type="term" value="C:cytoplasm"/>
    <property type="evidence" value="ECO:0007669"/>
    <property type="project" value="UniProtKB-SubCell"/>
</dbReference>
<dbReference type="GO" id="GO:0004325">
    <property type="term" value="F:ferrochelatase activity"/>
    <property type="evidence" value="ECO:0007669"/>
    <property type="project" value="UniProtKB-UniRule"/>
</dbReference>
<comment type="catalytic activity">
    <reaction evidence="8">
        <text>Fe-coproporphyrin III + 2 H(+) = coproporphyrin III + Fe(2+)</text>
        <dbReference type="Rhea" id="RHEA:49572"/>
        <dbReference type="ChEBI" id="CHEBI:15378"/>
        <dbReference type="ChEBI" id="CHEBI:29033"/>
        <dbReference type="ChEBI" id="CHEBI:68438"/>
        <dbReference type="ChEBI" id="CHEBI:131725"/>
        <dbReference type="EC" id="4.99.1.9"/>
    </reaction>
    <physiologicalReaction direction="right-to-left" evidence="8">
        <dbReference type="Rhea" id="RHEA:49574"/>
    </physiologicalReaction>
</comment>
<dbReference type="PATRIC" id="fig|2340.3.peg.1830"/>
<evidence type="ECO:0000256" key="9">
    <source>
        <dbReference type="HAMAP-Rule" id="MF_00323"/>
    </source>
</evidence>
<dbReference type="PROSITE" id="PS00534">
    <property type="entry name" value="FERROCHELATASE"/>
    <property type="match status" value="1"/>
</dbReference>
<comment type="similarity">
    <text evidence="1 9 10">Belongs to the ferrochelatase family.</text>
</comment>
<keyword evidence="4 9" id="KW-0408">Iron</keyword>
<evidence type="ECO:0000256" key="2">
    <source>
        <dbReference type="ARBA" id="ARBA00022490"/>
    </source>
</evidence>
<dbReference type="SUPFAM" id="SSF53800">
    <property type="entry name" value="Chelatase"/>
    <property type="match status" value="1"/>
</dbReference>
<comment type="catalytic activity">
    <reaction evidence="9 10">
        <text>heme b + 2 H(+) = protoporphyrin IX + Fe(2+)</text>
        <dbReference type="Rhea" id="RHEA:22584"/>
        <dbReference type="ChEBI" id="CHEBI:15378"/>
        <dbReference type="ChEBI" id="CHEBI:29033"/>
        <dbReference type="ChEBI" id="CHEBI:57306"/>
        <dbReference type="ChEBI" id="CHEBI:60344"/>
        <dbReference type="EC" id="4.98.1.1"/>
    </reaction>
</comment>
<reference evidence="11 12" key="1">
    <citation type="journal article" date="2014" name="BMC Genomics">
        <title>The genome of the intracellular bacterium of the coastal bivalve, Solemya velum: a blueprint for thriving in and out of symbiosis.</title>
        <authorList>
            <person name="Dmytrenko O."/>
            <person name="Russell S.L."/>
            <person name="Loo W.T."/>
            <person name="Fontanez K.M."/>
            <person name="Liao L."/>
            <person name="Roeselers G."/>
            <person name="Sharma R."/>
            <person name="Stewart F.J."/>
            <person name="Newton I.L."/>
            <person name="Woyke T."/>
            <person name="Wu D."/>
            <person name="Lang J.M."/>
            <person name="Eisen J.A."/>
            <person name="Cavanaugh C.M."/>
        </authorList>
    </citation>
    <scope>NUCLEOTIDE SEQUENCE [LARGE SCALE GENOMIC DNA]</scope>
    <source>
        <strain evidence="11 12">WH</strain>
    </source>
</reference>
<dbReference type="GO" id="GO:0046872">
    <property type="term" value="F:metal ion binding"/>
    <property type="evidence" value="ECO:0007669"/>
    <property type="project" value="UniProtKB-KW"/>
</dbReference>
<keyword evidence="12" id="KW-1185">Reference proteome</keyword>
<protein>
    <recommendedName>
        <fullName evidence="9 10">Ferrochelatase</fullName>
        <ecNumber evidence="9 10">4.98.1.1</ecNumber>
    </recommendedName>
    <alternativeName>
        <fullName evidence="9">Heme synthase</fullName>
    </alternativeName>
    <alternativeName>
        <fullName evidence="9">Protoheme ferro-lyase</fullName>
    </alternativeName>
</protein>
<dbReference type="InterPro" id="IPR033659">
    <property type="entry name" value="Ferrochelatase_N"/>
</dbReference>
<proteinExistence type="inferred from homology"/>
<organism evidence="11 12">
    <name type="scientific">Solemya velum gill symbiont</name>
    <dbReference type="NCBI Taxonomy" id="2340"/>
    <lineage>
        <taxon>Bacteria</taxon>
        <taxon>Pseudomonadati</taxon>
        <taxon>Pseudomonadota</taxon>
        <taxon>Gammaproteobacteria</taxon>
        <taxon>sulfur-oxidizing symbionts</taxon>
    </lineage>
</organism>
<comment type="subcellular location">
    <subcellularLocation>
        <location evidence="9 10">Cytoplasm</location>
    </subcellularLocation>
</comment>
<evidence type="ECO:0000313" key="11">
    <source>
        <dbReference type="EMBL" id="KHF25203.1"/>
    </source>
</evidence>
<feature type="binding site" evidence="9">
    <location>
        <position position="207"/>
    </location>
    <ligand>
        <name>Fe(2+)</name>
        <dbReference type="ChEBI" id="CHEBI:29033"/>
    </ligand>
</feature>
<evidence type="ECO:0000256" key="10">
    <source>
        <dbReference type="RuleBase" id="RU000607"/>
    </source>
</evidence>
<name>A0A0B0H4Q9_SOVGS</name>
<dbReference type="PANTHER" id="PTHR11108">
    <property type="entry name" value="FERROCHELATASE"/>
    <property type="match status" value="1"/>
</dbReference>
<dbReference type="OrthoDB" id="9809741at2"/>
<keyword evidence="7 9" id="KW-0627">Porphyrin biosynthesis</keyword>
<dbReference type="UniPathway" id="UPA00252">
    <property type="reaction ID" value="UER00325"/>
</dbReference>
<dbReference type="InterPro" id="IPR033644">
    <property type="entry name" value="Ferrochelatase_C"/>
</dbReference>
<dbReference type="Gene3D" id="3.40.50.1400">
    <property type="match status" value="2"/>
</dbReference>
<evidence type="ECO:0000256" key="8">
    <source>
        <dbReference type="ARBA" id="ARBA00024536"/>
    </source>
</evidence>
<dbReference type="InterPro" id="IPR019772">
    <property type="entry name" value="Ferrochelatase_AS"/>
</dbReference>
<evidence type="ECO:0000313" key="12">
    <source>
        <dbReference type="Proteomes" id="UP000030856"/>
    </source>
</evidence>
<dbReference type="EMBL" id="JRAA01000002">
    <property type="protein sequence ID" value="KHF25203.1"/>
    <property type="molecule type" value="Genomic_DNA"/>
</dbReference>
<comment type="pathway">
    <text evidence="9 10">Porphyrin-containing compound metabolism; protoheme biosynthesis; protoheme from protoporphyrin-IX: step 1/1.</text>
</comment>
<evidence type="ECO:0000256" key="3">
    <source>
        <dbReference type="ARBA" id="ARBA00022723"/>
    </source>
</evidence>